<dbReference type="EMBL" id="KZ451969">
    <property type="protein sequence ID" value="PKA56917.1"/>
    <property type="molecule type" value="Genomic_DNA"/>
</dbReference>
<protein>
    <submittedName>
        <fullName evidence="2">Uncharacterized protein</fullName>
    </submittedName>
</protein>
<evidence type="ECO:0000313" key="2">
    <source>
        <dbReference type="EMBL" id="PKA56917.1"/>
    </source>
</evidence>
<proteinExistence type="predicted"/>
<dbReference type="PANTHER" id="PTHR33184:SF72">
    <property type="entry name" value="BETA-1,3-N-ACETYLGLUCOSAMINYLTRANSFERASE FAMILY PROTEIN"/>
    <property type="match status" value="1"/>
</dbReference>
<dbReference type="STRING" id="1088818.A0A2I0AMX1"/>
<organism evidence="2 3">
    <name type="scientific">Apostasia shenzhenica</name>
    <dbReference type="NCBI Taxonomy" id="1088818"/>
    <lineage>
        <taxon>Eukaryota</taxon>
        <taxon>Viridiplantae</taxon>
        <taxon>Streptophyta</taxon>
        <taxon>Embryophyta</taxon>
        <taxon>Tracheophyta</taxon>
        <taxon>Spermatophyta</taxon>
        <taxon>Magnoliopsida</taxon>
        <taxon>Liliopsida</taxon>
        <taxon>Asparagales</taxon>
        <taxon>Orchidaceae</taxon>
        <taxon>Apostasioideae</taxon>
        <taxon>Apostasia</taxon>
    </lineage>
</organism>
<evidence type="ECO:0000256" key="1">
    <source>
        <dbReference type="ARBA" id="ARBA00022729"/>
    </source>
</evidence>
<reference evidence="2 3" key="1">
    <citation type="journal article" date="2017" name="Nature">
        <title>The Apostasia genome and the evolution of orchids.</title>
        <authorList>
            <person name="Zhang G.Q."/>
            <person name="Liu K.W."/>
            <person name="Li Z."/>
            <person name="Lohaus R."/>
            <person name="Hsiao Y.Y."/>
            <person name="Niu S.C."/>
            <person name="Wang J.Y."/>
            <person name="Lin Y.C."/>
            <person name="Xu Q."/>
            <person name="Chen L.J."/>
            <person name="Yoshida K."/>
            <person name="Fujiwara S."/>
            <person name="Wang Z.W."/>
            <person name="Zhang Y.Q."/>
            <person name="Mitsuda N."/>
            <person name="Wang M."/>
            <person name="Liu G.H."/>
            <person name="Pecoraro L."/>
            <person name="Huang H.X."/>
            <person name="Xiao X.J."/>
            <person name="Lin M."/>
            <person name="Wu X.Y."/>
            <person name="Wu W.L."/>
            <person name="Chen Y.Y."/>
            <person name="Chang S.B."/>
            <person name="Sakamoto S."/>
            <person name="Ohme-Takagi M."/>
            <person name="Yagi M."/>
            <person name="Zeng S.J."/>
            <person name="Shen C.Y."/>
            <person name="Yeh C.M."/>
            <person name="Luo Y.B."/>
            <person name="Tsai W.C."/>
            <person name="Van de Peer Y."/>
            <person name="Liu Z.J."/>
        </authorList>
    </citation>
    <scope>NUCLEOTIDE SEQUENCE [LARGE SCALE GENOMIC DNA]</scope>
    <source>
        <strain evidence="3">cv. Shenzhen</strain>
        <tissue evidence="2">Stem</tissue>
    </source>
</reference>
<name>A0A2I0AMX1_9ASPA</name>
<dbReference type="Proteomes" id="UP000236161">
    <property type="component" value="Unassembled WGS sequence"/>
</dbReference>
<dbReference type="OrthoDB" id="603213at2759"/>
<accession>A0A2I0AMX1</accession>
<sequence>MKIVEGKPEYKVTISNACDCAQTRVRVRCFGLSSVEPVDPSAIRPVDGENCVVRNGGPIDKWSHVTFKYAWTTPQDFRLVSSSVEC</sequence>
<dbReference type="Pfam" id="PF24068">
    <property type="entry name" value="TPD1_C"/>
    <property type="match status" value="1"/>
</dbReference>
<dbReference type="AlphaFoldDB" id="A0A2I0AMX1"/>
<dbReference type="PANTHER" id="PTHR33184">
    <property type="entry name" value="PROTEIN TAPETUM DETERMINANT 1-LIKE-RELATED"/>
    <property type="match status" value="1"/>
</dbReference>
<keyword evidence="3" id="KW-1185">Reference proteome</keyword>
<dbReference type="GO" id="GO:0001709">
    <property type="term" value="P:cell fate determination"/>
    <property type="evidence" value="ECO:0007669"/>
    <property type="project" value="TreeGrafter"/>
</dbReference>
<evidence type="ECO:0000313" key="3">
    <source>
        <dbReference type="Proteomes" id="UP000236161"/>
    </source>
</evidence>
<gene>
    <name evidence="2" type="ORF">AXF42_Ash002220</name>
</gene>
<dbReference type="InterPro" id="IPR040361">
    <property type="entry name" value="TPD1"/>
</dbReference>
<keyword evidence="1" id="KW-0732">Signal</keyword>